<feature type="domain" description="G-protein coupled receptors family 3 profile" evidence="7">
    <location>
        <begin position="1"/>
        <end position="117"/>
    </location>
</feature>
<dbReference type="InterPro" id="IPR000337">
    <property type="entry name" value="GPCR_3"/>
</dbReference>
<dbReference type="GO" id="GO:0004930">
    <property type="term" value="F:G protein-coupled receptor activity"/>
    <property type="evidence" value="ECO:0007669"/>
    <property type="project" value="InterPro"/>
</dbReference>
<dbReference type="RefSeq" id="XP_052132395.1">
    <property type="nucleotide sequence ID" value="XM_052276435.1"/>
</dbReference>
<dbReference type="Pfam" id="PF00003">
    <property type="entry name" value="7tm_3"/>
    <property type="match status" value="1"/>
</dbReference>
<evidence type="ECO:0000256" key="5">
    <source>
        <dbReference type="ARBA" id="ARBA00023180"/>
    </source>
</evidence>
<dbReference type="AlphaFoldDB" id="A0A9C6XAS7"/>
<gene>
    <name evidence="9" type="primary">LOC127752010</name>
</gene>
<evidence type="ECO:0000256" key="4">
    <source>
        <dbReference type="ARBA" id="ARBA00023136"/>
    </source>
</evidence>
<evidence type="ECO:0000256" key="3">
    <source>
        <dbReference type="ARBA" id="ARBA00022989"/>
    </source>
</evidence>
<keyword evidence="3 6" id="KW-1133">Transmembrane helix</keyword>
<dbReference type="OrthoDB" id="425344at2759"/>
<evidence type="ECO:0000256" key="6">
    <source>
        <dbReference type="SAM" id="Phobius"/>
    </source>
</evidence>
<evidence type="ECO:0000313" key="9">
    <source>
        <dbReference type="RefSeq" id="XP_052132395.1"/>
    </source>
</evidence>
<keyword evidence="5" id="KW-0325">Glycoprotein</keyword>
<dbReference type="InterPro" id="IPR050726">
    <property type="entry name" value="mGluR"/>
</dbReference>
<accession>A0A9C6XAS7</accession>
<evidence type="ECO:0000259" key="7">
    <source>
        <dbReference type="PROSITE" id="PS50259"/>
    </source>
</evidence>
<dbReference type="GO" id="GO:0016020">
    <property type="term" value="C:membrane"/>
    <property type="evidence" value="ECO:0007669"/>
    <property type="project" value="UniProtKB-SubCell"/>
</dbReference>
<keyword evidence="4 6" id="KW-0472">Membrane</keyword>
<feature type="transmembrane region" description="Helical" evidence="6">
    <location>
        <begin position="36"/>
        <end position="56"/>
    </location>
</feature>
<dbReference type="GeneID" id="127752010"/>
<protein>
    <submittedName>
        <fullName evidence="9">Metabotropic glutamate receptor 3-like</fullName>
    </submittedName>
</protein>
<dbReference type="KEGG" id="foc:127752010"/>
<keyword evidence="8" id="KW-1185">Reference proteome</keyword>
<organism evidence="8 9">
    <name type="scientific">Frankliniella occidentalis</name>
    <name type="common">Western flower thrips</name>
    <name type="synonym">Euthrips occidentalis</name>
    <dbReference type="NCBI Taxonomy" id="133901"/>
    <lineage>
        <taxon>Eukaryota</taxon>
        <taxon>Metazoa</taxon>
        <taxon>Ecdysozoa</taxon>
        <taxon>Arthropoda</taxon>
        <taxon>Hexapoda</taxon>
        <taxon>Insecta</taxon>
        <taxon>Pterygota</taxon>
        <taxon>Neoptera</taxon>
        <taxon>Paraneoptera</taxon>
        <taxon>Thysanoptera</taxon>
        <taxon>Terebrantia</taxon>
        <taxon>Thripoidea</taxon>
        <taxon>Thripidae</taxon>
        <taxon>Frankliniella</taxon>
    </lineage>
</organism>
<comment type="subcellular location">
    <subcellularLocation>
        <location evidence="1">Membrane</location>
        <topology evidence="1">Multi-pass membrane protein</topology>
    </subcellularLocation>
</comment>
<evidence type="ECO:0000256" key="1">
    <source>
        <dbReference type="ARBA" id="ARBA00004141"/>
    </source>
</evidence>
<dbReference type="PANTHER" id="PTHR24060">
    <property type="entry name" value="METABOTROPIC GLUTAMATE RECEPTOR"/>
    <property type="match status" value="1"/>
</dbReference>
<reference evidence="9" key="1">
    <citation type="submission" date="2025-08" db="UniProtKB">
        <authorList>
            <consortium name="RefSeq"/>
        </authorList>
    </citation>
    <scope>IDENTIFICATION</scope>
    <source>
        <tissue evidence="9">Whole organism</tissue>
    </source>
</reference>
<name>A0A9C6XAS7_FRAOC</name>
<dbReference type="Proteomes" id="UP000504606">
    <property type="component" value="Unplaced"/>
</dbReference>
<dbReference type="InterPro" id="IPR017978">
    <property type="entry name" value="GPCR_3_C"/>
</dbReference>
<evidence type="ECO:0000256" key="2">
    <source>
        <dbReference type="ARBA" id="ARBA00022692"/>
    </source>
</evidence>
<sequence>MVYAALFIKTNRIARIFQAGKRGTKRPSLISPRSQLIICAGLLMVQVFINLVWMLLSPSSAVHMYPTREDNVLVCSSHKDASYMIAFGYPIMLILVCTVYAVLTRKIPGAFNESQHI</sequence>
<feature type="non-terminal residue" evidence="9">
    <location>
        <position position="117"/>
    </location>
</feature>
<proteinExistence type="predicted"/>
<dbReference type="PRINTS" id="PR00248">
    <property type="entry name" value="GPCRMGR"/>
</dbReference>
<feature type="transmembrane region" description="Helical" evidence="6">
    <location>
        <begin position="81"/>
        <end position="103"/>
    </location>
</feature>
<keyword evidence="2 6" id="KW-0812">Transmembrane</keyword>
<evidence type="ECO:0000313" key="8">
    <source>
        <dbReference type="Proteomes" id="UP000504606"/>
    </source>
</evidence>
<dbReference type="PROSITE" id="PS50259">
    <property type="entry name" value="G_PROTEIN_RECEP_F3_4"/>
    <property type="match status" value="1"/>
</dbReference>